<evidence type="ECO:0000256" key="3">
    <source>
        <dbReference type="ARBA" id="ARBA00030733"/>
    </source>
</evidence>
<dbReference type="Pfam" id="PF09774">
    <property type="entry name" value="MIX23"/>
    <property type="match status" value="1"/>
</dbReference>
<evidence type="ECO:0000256" key="1">
    <source>
        <dbReference type="ARBA" id="ARBA00024204"/>
    </source>
</evidence>
<name>A0A6P8JN53_DROMA</name>
<evidence type="ECO:0000313" key="4">
    <source>
        <dbReference type="Proteomes" id="UP000515162"/>
    </source>
</evidence>
<evidence type="ECO:0000313" key="5">
    <source>
        <dbReference type="RefSeq" id="XP_033157802.1"/>
    </source>
</evidence>
<dbReference type="GO" id="GO:0005758">
    <property type="term" value="C:mitochondrial intermembrane space"/>
    <property type="evidence" value="ECO:0007669"/>
    <property type="project" value="InterPro"/>
</dbReference>
<sequence>MAALCLDFLGFQEALKKMRDVDDKIIYALNALPTESFKGQVNSESTCRDLYAKLQESHLARQESIRSCITISASNLKKLREKRETQPDDVDTDNQFRAEQRKVNTGIPKSNPLLMPMILSSCGFSRPSSMSRTSLRSVPTRPSMSDAGPIFMLGNRWNKCND</sequence>
<dbReference type="Proteomes" id="UP000515162">
    <property type="component" value="Chromosome 3L"/>
</dbReference>
<comment type="similarity">
    <text evidence="1">Belongs to the MIX23 family.</text>
</comment>
<dbReference type="PANTHER" id="PTHR31905">
    <property type="entry name" value="COILED-COIL DOMAIN-CONTAINING PROTEIN 58"/>
    <property type="match status" value="1"/>
</dbReference>
<accession>A0A6P8JN53</accession>
<dbReference type="InterPro" id="IPR019171">
    <property type="entry name" value="MIX23"/>
</dbReference>
<dbReference type="RefSeq" id="XP_033157802.1">
    <property type="nucleotide sequence ID" value="XM_033301911.1"/>
</dbReference>
<keyword evidence="4" id="KW-1185">Reference proteome</keyword>
<reference evidence="5" key="1">
    <citation type="submission" date="2025-08" db="UniProtKB">
        <authorList>
            <consortium name="RefSeq"/>
        </authorList>
    </citation>
    <scope>IDENTIFICATION</scope>
    <source>
        <strain evidence="5">Mau12</strain>
        <tissue evidence="5">Whole Body</tissue>
    </source>
</reference>
<dbReference type="AlphaFoldDB" id="A0A6P8JN53"/>
<protein>
    <recommendedName>
        <fullName evidence="2">Protein MIX23</fullName>
    </recommendedName>
    <alternativeName>
        <fullName evidence="3">Coiled-coil domain-containing protein 58</fullName>
    </alternativeName>
</protein>
<proteinExistence type="inferred from homology"/>
<dbReference type="GeneID" id="117139538"/>
<organism evidence="4 5">
    <name type="scientific">Drosophila mauritiana</name>
    <name type="common">Fruit fly</name>
    <dbReference type="NCBI Taxonomy" id="7226"/>
    <lineage>
        <taxon>Eukaryota</taxon>
        <taxon>Metazoa</taxon>
        <taxon>Ecdysozoa</taxon>
        <taxon>Arthropoda</taxon>
        <taxon>Hexapoda</taxon>
        <taxon>Insecta</taxon>
        <taxon>Pterygota</taxon>
        <taxon>Neoptera</taxon>
        <taxon>Endopterygota</taxon>
        <taxon>Diptera</taxon>
        <taxon>Brachycera</taxon>
        <taxon>Muscomorpha</taxon>
        <taxon>Ephydroidea</taxon>
        <taxon>Drosophilidae</taxon>
        <taxon>Drosophila</taxon>
        <taxon>Sophophora</taxon>
    </lineage>
</organism>
<dbReference type="CTD" id="40159"/>
<gene>
    <name evidence="5" type="primary">LOC117139538</name>
</gene>
<dbReference type="PANTHER" id="PTHR31905:SF2">
    <property type="entry name" value="PROTEIN MIX23"/>
    <property type="match status" value="1"/>
</dbReference>
<evidence type="ECO:0000256" key="2">
    <source>
        <dbReference type="ARBA" id="ARBA00024228"/>
    </source>
</evidence>